<feature type="chain" id="PRO_5012985125" evidence="1">
    <location>
        <begin position="24"/>
        <end position="220"/>
    </location>
</feature>
<feature type="signal peptide" evidence="1">
    <location>
        <begin position="1"/>
        <end position="23"/>
    </location>
</feature>
<evidence type="ECO:0000313" key="2">
    <source>
        <dbReference type="EMBL" id="ASL05029.1"/>
    </source>
</evidence>
<dbReference type="GO" id="GO:0005549">
    <property type="term" value="F:odorant binding"/>
    <property type="evidence" value="ECO:0007669"/>
    <property type="project" value="InterPro"/>
</dbReference>
<reference evidence="2" key="1">
    <citation type="submission" date="2017-06" db="EMBL/GenBank/DDBJ databases">
        <title>Secretome analysis and in planta expression of salivary proteins reveals a potential large effector repertoire of the brown planthopper, Nilaparvata lugens.</title>
        <authorList>
            <person name="Rao W."/>
            <person name="Zheng X."/>
            <person name="Liu B."/>
            <person name="Du B."/>
            <person name="He G."/>
        </authorList>
    </citation>
    <scope>NUCLEOTIDE SEQUENCE</scope>
</reference>
<dbReference type="EMBL" id="MF278723">
    <property type="protein sequence ID" value="ASL05029.1"/>
    <property type="molecule type" value="mRNA"/>
</dbReference>
<sequence>MISYQHLFIILCVLYLLFQIVKMDETCYRKEDRDIYVNENGYLTRPINHGMNEKMSESIKKGMKESTVEKCFRSTHITFHDYIRLSNFELAANKEGKCFPGCLLNEMHLVDANYKPRTGVLCVVRMFSPVITSFVKSYMFYAKDKRIYGSIEPSKFVKSIIDLGLSCLEDGKKDNNQDKCESMNTFMECIIQHESFEKIKADSLAVRKINCEYEKNKNAK</sequence>
<accession>A0A220XIJ6</accession>
<dbReference type="InterPro" id="IPR036728">
    <property type="entry name" value="PBP_GOBP_sf"/>
</dbReference>
<dbReference type="AlphaFoldDB" id="A0A220XIJ6"/>
<dbReference type="SUPFAM" id="SSF47565">
    <property type="entry name" value="Insect pheromone/odorant-binding proteins"/>
    <property type="match status" value="1"/>
</dbReference>
<dbReference type="Pfam" id="PF01395">
    <property type="entry name" value="PBP_GOBP"/>
    <property type="match status" value="1"/>
</dbReference>
<name>A0A220XIJ6_NILLU</name>
<keyword evidence="1" id="KW-0732">Signal</keyword>
<protein>
    <submittedName>
        <fullName evidence="2">Uncharacterized protein</fullName>
    </submittedName>
</protein>
<proteinExistence type="evidence at transcript level"/>
<organism evidence="2">
    <name type="scientific">Nilaparvata lugens</name>
    <name type="common">Brown planthopper</name>
    <dbReference type="NCBI Taxonomy" id="108931"/>
    <lineage>
        <taxon>Eukaryota</taxon>
        <taxon>Metazoa</taxon>
        <taxon>Ecdysozoa</taxon>
        <taxon>Arthropoda</taxon>
        <taxon>Hexapoda</taxon>
        <taxon>Insecta</taxon>
        <taxon>Pterygota</taxon>
        <taxon>Neoptera</taxon>
        <taxon>Paraneoptera</taxon>
        <taxon>Hemiptera</taxon>
        <taxon>Auchenorrhyncha</taxon>
        <taxon>Fulgoroidea</taxon>
        <taxon>Delphacidae</taxon>
        <taxon>Delphacinae</taxon>
        <taxon>Nilaparvata</taxon>
    </lineage>
</organism>
<dbReference type="Gene3D" id="1.10.238.20">
    <property type="entry name" value="Pheromone/general odorant binding protein domain"/>
    <property type="match status" value="1"/>
</dbReference>
<evidence type="ECO:0000256" key="1">
    <source>
        <dbReference type="SAM" id="SignalP"/>
    </source>
</evidence>
<dbReference type="InterPro" id="IPR006170">
    <property type="entry name" value="PBP/GOBP"/>
</dbReference>